<dbReference type="eggNOG" id="ENOG50307JY">
    <property type="taxonomic scope" value="Bacteria"/>
</dbReference>
<accession>I8UI90</accession>
<feature type="transmembrane region" description="Helical" evidence="1">
    <location>
        <begin position="326"/>
        <end position="351"/>
    </location>
</feature>
<dbReference type="Pfam" id="PF14897">
    <property type="entry name" value="EpsG"/>
    <property type="match status" value="1"/>
</dbReference>
<keyword evidence="1" id="KW-1133">Transmembrane helix</keyword>
<evidence type="ECO:0000313" key="2">
    <source>
        <dbReference type="EMBL" id="EIT86533.1"/>
    </source>
</evidence>
<comment type="caution">
    <text evidence="2">The sequence shown here is derived from an EMBL/GenBank/DDBJ whole genome shotgun (WGS) entry which is preliminary data.</text>
</comment>
<keyword evidence="1" id="KW-0812">Transmembrane</keyword>
<feature type="transmembrane region" description="Helical" evidence="1">
    <location>
        <begin position="205"/>
        <end position="226"/>
    </location>
</feature>
<feature type="transmembrane region" description="Helical" evidence="1">
    <location>
        <begin position="276"/>
        <end position="296"/>
    </location>
</feature>
<gene>
    <name evidence="2" type="ORF">A374_03144</name>
</gene>
<keyword evidence="1" id="KW-0472">Membrane</keyword>
<reference evidence="2 3" key="1">
    <citation type="journal article" date="2012" name="J. Bacteriol.">
        <title>Genome of Bacillus macauensis ZFHKF-1, a Long-Chain-Forming Bacterium.</title>
        <authorList>
            <person name="Cai L."/>
            <person name="Zhang T."/>
        </authorList>
    </citation>
    <scope>NUCLEOTIDE SEQUENCE [LARGE SCALE GENOMIC DNA]</scope>
    <source>
        <strain evidence="2 3">ZFHKF-1</strain>
    </source>
</reference>
<evidence type="ECO:0000313" key="3">
    <source>
        <dbReference type="Proteomes" id="UP000004080"/>
    </source>
</evidence>
<evidence type="ECO:0000256" key="1">
    <source>
        <dbReference type="SAM" id="Phobius"/>
    </source>
</evidence>
<name>I8UI90_9BACL</name>
<dbReference type="Proteomes" id="UP000004080">
    <property type="component" value="Unassembled WGS sequence"/>
</dbReference>
<feature type="transmembrane region" description="Helical" evidence="1">
    <location>
        <begin position="302"/>
        <end position="319"/>
    </location>
</feature>
<keyword evidence="3" id="KW-1185">Reference proteome</keyword>
<feature type="transmembrane region" description="Helical" evidence="1">
    <location>
        <begin position="129"/>
        <end position="159"/>
    </location>
</feature>
<dbReference type="AlphaFoldDB" id="I8UI90"/>
<protein>
    <recommendedName>
        <fullName evidence="4">Capsular polysaccharide biosynthesis protein</fullName>
    </recommendedName>
</protein>
<dbReference type="InterPro" id="IPR049458">
    <property type="entry name" value="EpsG-like"/>
</dbReference>
<feature type="transmembrane region" description="Helical" evidence="1">
    <location>
        <begin position="39"/>
        <end position="59"/>
    </location>
</feature>
<dbReference type="RefSeq" id="WP_007200728.1">
    <property type="nucleotide sequence ID" value="NZ_AKKV01000020.1"/>
</dbReference>
<dbReference type="EMBL" id="AKKV01000020">
    <property type="protein sequence ID" value="EIT86533.1"/>
    <property type="molecule type" value="Genomic_DNA"/>
</dbReference>
<organism evidence="2 3">
    <name type="scientific">Fictibacillus macauensis ZFHKF-1</name>
    <dbReference type="NCBI Taxonomy" id="1196324"/>
    <lineage>
        <taxon>Bacteria</taxon>
        <taxon>Bacillati</taxon>
        <taxon>Bacillota</taxon>
        <taxon>Bacilli</taxon>
        <taxon>Bacillales</taxon>
        <taxon>Fictibacillaceae</taxon>
        <taxon>Fictibacillus</taxon>
    </lineage>
</organism>
<dbReference type="STRING" id="1196324.A374_03144"/>
<evidence type="ECO:0008006" key="4">
    <source>
        <dbReference type="Google" id="ProtNLM"/>
    </source>
</evidence>
<feature type="transmembrane region" description="Helical" evidence="1">
    <location>
        <begin position="103"/>
        <end position="123"/>
    </location>
</feature>
<sequence length="356" mass="41274">MNVLWMNLAFVFTLALSARYFAREPLSQTASVTWSRPNKFLALLATFSLVLVAGLRSNIGDTFFYKHIYETNNFTWDYIFSQKDIGFGIYQRILKSFSDDPQLLIFVTALVTNALIVVVLYRYSKMFELSLFVYITGGMFLISMNGMRQCLAAAIIFLGTRFLIDGKFIKYALVIIIASYFHESALILLPIYFLVRTKPWSKATFVLLGFSVLIVIAFDQFSAVLFSSIQDTQYGHYQTFQEGGASKIRIAVNGIPLLIAYLGRHRLKEVFPKSDYFVNMSIVGFVFMVISSKNWIFARFSIYFNLYQIVLISWIIVLFRKKDQKLFYYGILICYLVYYYFESVISLNIVYLSDYF</sequence>
<feature type="transmembrane region" description="Helical" evidence="1">
    <location>
        <begin position="171"/>
        <end position="193"/>
    </location>
</feature>
<dbReference type="OrthoDB" id="1649543at2"/>
<dbReference type="PATRIC" id="fig|1196324.3.peg.636"/>
<proteinExistence type="predicted"/>